<dbReference type="InterPro" id="IPR036390">
    <property type="entry name" value="WH_DNA-bd_sf"/>
</dbReference>
<name>A0ABS3NQF5_9GAMM</name>
<dbReference type="PANTHER" id="PTHR30126:SF91">
    <property type="entry name" value="LYSR FAMILY TRANSCRIPTIONAL REGULATOR"/>
    <property type="match status" value="1"/>
</dbReference>
<comment type="similarity">
    <text evidence="1">Belongs to the LysR transcriptional regulatory family.</text>
</comment>
<organism evidence="6 7">
    <name type="scientific">Psychrobacter coccoides</name>
    <dbReference type="NCBI Taxonomy" id="2818440"/>
    <lineage>
        <taxon>Bacteria</taxon>
        <taxon>Pseudomonadati</taxon>
        <taxon>Pseudomonadota</taxon>
        <taxon>Gammaproteobacteria</taxon>
        <taxon>Moraxellales</taxon>
        <taxon>Moraxellaceae</taxon>
        <taxon>Psychrobacter</taxon>
    </lineage>
</organism>
<sequence length="294" mass="33425">MNFSLEQLQAFVATVETGSFSAAGRRLGKAQSSVSAAVANLEVDLDNILFSRDSRYPELTEEGTRLLAEAYLILERCEHFFGVAKSLSEGVESRLVLAVDDLYPSEWLARLLDEFDNLFPTVELELLLPIMEDVSRLIMDKRADLGIMWSQEDLPSNISFHTLGWIPLKMVCSPEHEMASKTVGWEDLKRYRQLIVATRNDSQEKSRLRVASDVWWVESQWLIIELVQRNLGWALVPEHIVIEALKEGVLVSPKLDFDKHSWPVAVELVWHKEKPLGKAGAWLKQAVISLDQQL</sequence>
<dbReference type="RefSeq" id="WP_207992010.1">
    <property type="nucleotide sequence ID" value="NZ_JAGBKM010000020.1"/>
</dbReference>
<keyword evidence="2" id="KW-0805">Transcription regulation</keyword>
<keyword evidence="3" id="KW-0238">DNA-binding</keyword>
<reference evidence="6 7" key="1">
    <citation type="submission" date="2021-03" db="EMBL/GenBank/DDBJ databases">
        <authorList>
            <person name="Shang D.-D."/>
            <person name="Du Z.-J."/>
            <person name="Chen G.-J."/>
        </authorList>
    </citation>
    <scope>NUCLEOTIDE SEQUENCE [LARGE SCALE GENOMIC DNA]</scope>
    <source>
        <strain evidence="6 7">F1192</strain>
    </source>
</reference>
<comment type="caution">
    <text evidence="6">The sequence shown here is derived from an EMBL/GenBank/DDBJ whole genome shotgun (WGS) entry which is preliminary data.</text>
</comment>
<protein>
    <submittedName>
        <fullName evidence="6">LysR family transcriptional regulator</fullName>
    </submittedName>
</protein>
<dbReference type="SUPFAM" id="SSF53850">
    <property type="entry name" value="Periplasmic binding protein-like II"/>
    <property type="match status" value="1"/>
</dbReference>
<evidence type="ECO:0000256" key="2">
    <source>
        <dbReference type="ARBA" id="ARBA00023015"/>
    </source>
</evidence>
<accession>A0ABS3NQF5</accession>
<dbReference type="InterPro" id="IPR000847">
    <property type="entry name" value="LysR_HTH_N"/>
</dbReference>
<dbReference type="Gene3D" id="1.10.10.10">
    <property type="entry name" value="Winged helix-like DNA-binding domain superfamily/Winged helix DNA-binding domain"/>
    <property type="match status" value="1"/>
</dbReference>
<evidence type="ECO:0000313" key="7">
    <source>
        <dbReference type="Proteomes" id="UP000664554"/>
    </source>
</evidence>
<dbReference type="CDD" id="cd05466">
    <property type="entry name" value="PBP2_LTTR_substrate"/>
    <property type="match status" value="1"/>
</dbReference>
<evidence type="ECO:0000259" key="5">
    <source>
        <dbReference type="PROSITE" id="PS50931"/>
    </source>
</evidence>
<evidence type="ECO:0000256" key="1">
    <source>
        <dbReference type="ARBA" id="ARBA00009437"/>
    </source>
</evidence>
<dbReference type="EMBL" id="JAGBKM010000020">
    <property type="protein sequence ID" value="MBO1531641.1"/>
    <property type="molecule type" value="Genomic_DNA"/>
</dbReference>
<dbReference type="InterPro" id="IPR005119">
    <property type="entry name" value="LysR_subst-bd"/>
</dbReference>
<gene>
    <name evidence="6" type="ORF">J3492_10525</name>
</gene>
<feature type="domain" description="HTH lysR-type" evidence="5">
    <location>
        <begin position="1"/>
        <end position="60"/>
    </location>
</feature>
<evidence type="ECO:0000256" key="3">
    <source>
        <dbReference type="ARBA" id="ARBA00023125"/>
    </source>
</evidence>
<dbReference type="PANTHER" id="PTHR30126">
    <property type="entry name" value="HTH-TYPE TRANSCRIPTIONAL REGULATOR"/>
    <property type="match status" value="1"/>
</dbReference>
<evidence type="ECO:0000256" key="4">
    <source>
        <dbReference type="ARBA" id="ARBA00023163"/>
    </source>
</evidence>
<proteinExistence type="inferred from homology"/>
<evidence type="ECO:0000313" key="6">
    <source>
        <dbReference type="EMBL" id="MBO1531641.1"/>
    </source>
</evidence>
<dbReference type="PROSITE" id="PS50931">
    <property type="entry name" value="HTH_LYSR"/>
    <property type="match status" value="1"/>
</dbReference>
<keyword evidence="7" id="KW-1185">Reference proteome</keyword>
<dbReference type="SUPFAM" id="SSF46785">
    <property type="entry name" value="Winged helix' DNA-binding domain"/>
    <property type="match status" value="1"/>
</dbReference>
<dbReference type="Gene3D" id="3.40.190.290">
    <property type="match status" value="1"/>
</dbReference>
<dbReference type="InterPro" id="IPR036388">
    <property type="entry name" value="WH-like_DNA-bd_sf"/>
</dbReference>
<dbReference type="Pfam" id="PF00126">
    <property type="entry name" value="HTH_1"/>
    <property type="match status" value="1"/>
</dbReference>
<keyword evidence="4" id="KW-0804">Transcription</keyword>
<dbReference type="Pfam" id="PF03466">
    <property type="entry name" value="LysR_substrate"/>
    <property type="match status" value="1"/>
</dbReference>
<dbReference type="Proteomes" id="UP000664554">
    <property type="component" value="Unassembled WGS sequence"/>
</dbReference>